<reference evidence="18" key="1">
    <citation type="submission" date="2020-10" db="EMBL/GenBank/DDBJ databases">
        <authorList>
            <person name="Muller C M."/>
        </authorList>
    </citation>
    <scope>NUCLEOTIDE SEQUENCE</scope>
    <source>
        <strain evidence="18">THUN-12</strain>
    </source>
</reference>
<evidence type="ECO:0000313" key="19">
    <source>
        <dbReference type="Proteomes" id="UP000683417"/>
    </source>
</evidence>
<evidence type="ECO:0000313" key="18">
    <source>
        <dbReference type="EMBL" id="CAD6500413.1"/>
    </source>
</evidence>
<keyword evidence="12" id="KW-0995">Kinetochore</keyword>
<dbReference type="AlphaFoldDB" id="A0A9W4CXJ9"/>
<evidence type="ECO:0000256" key="8">
    <source>
        <dbReference type="ARBA" id="ARBA00022618"/>
    </source>
</evidence>
<keyword evidence="13" id="KW-0206">Cytoskeleton</keyword>
<comment type="similarity">
    <text evidence="4">Belongs to the DASH complex ASK1 family.</text>
</comment>
<evidence type="ECO:0000256" key="9">
    <source>
        <dbReference type="ARBA" id="ARBA00022701"/>
    </source>
</evidence>
<evidence type="ECO:0000256" key="6">
    <source>
        <dbReference type="ARBA" id="ARBA00022454"/>
    </source>
</evidence>
<evidence type="ECO:0000256" key="4">
    <source>
        <dbReference type="ARBA" id="ARBA00010731"/>
    </source>
</evidence>
<evidence type="ECO:0000256" key="5">
    <source>
        <dbReference type="ARBA" id="ARBA00014520"/>
    </source>
</evidence>
<keyword evidence="16" id="KW-0137">Centromere</keyword>
<evidence type="ECO:0000256" key="15">
    <source>
        <dbReference type="ARBA" id="ARBA00023306"/>
    </source>
</evidence>
<dbReference type="GO" id="GO:0042729">
    <property type="term" value="C:DASH complex"/>
    <property type="evidence" value="ECO:0007669"/>
    <property type="project" value="InterPro"/>
</dbReference>
<keyword evidence="11" id="KW-0159">Chromosome partition</keyword>
<keyword evidence="7" id="KW-0963">Cytoplasm</keyword>
<comment type="caution">
    <text evidence="18">The sequence shown here is derived from an EMBL/GenBank/DDBJ whole genome shotgun (WGS) entry which is preliminary data.</text>
</comment>
<feature type="region of interest" description="Disordered" evidence="17">
    <location>
        <begin position="124"/>
        <end position="145"/>
    </location>
</feature>
<dbReference type="PANTHER" id="PTHR28200:SF1">
    <property type="entry name" value="DASH COMPLEX SUBUNIT ASK1"/>
    <property type="match status" value="1"/>
</dbReference>
<keyword evidence="15" id="KW-0131">Cell cycle</keyword>
<accession>A0A9W4CXJ9</accession>
<evidence type="ECO:0000256" key="16">
    <source>
        <dbReference type="ARBA" id="ARBA00023328"/>
    </source>
</evidence>
<protein>
    <recommendedName>
        <fullName evidence="5">DASH complex subunit ASK1</fullName>
    </recommendedName>
</protein>
<gene>
    <name evidence="18" type="ORF">BGTH12_LOCUS1771</name>
</gene>
<keyword evidence="9" id="KW-0493">Microtubule</keyword>
<dbReference type="Pfam" id="PF08655">
    <property type="entry name" value="DASH_Ask1"/>
    <property type="match status" value="1"/>
</dbReference>
<evidence type="ECO:0000256" key="14">
    <source>
        <dbReference type="ARBA" id="ARBA00023242"/>
    </source>
</evidence>
<organism evidence="18 19">
    <name type="scientific">Blumeria graminis f. sp. triticale</name>
    <dbReference type="NCBI Taxonomy" id="1689686"/>
    <lineage>
        <taxon>Eukaryota</taxon>
        <taxon>Fungi</taxon>
        <taxon>Dikarya</taxon>
        <taxon>Ascomycota</taxon>
        <taxon>Pezizomycotina</taxon>
        <taxon>Leotiomycetes</taxon>
        <taxon>Erysiphales</taxon>
        <taxon>Erysiphaceae</taxon>
        <taxon>Blumeria</taxon>
    </lineage>
</organism>
<keyword evidence="6" id="KW-0158">Chromosome</keyword>
<evidence type="ECO:0000256" key="2">
    <source>
        <dbReference type="ARBA" id="ARBA00004186"/>
    </source>
</evidence>
<evidence type="ECO:0000256" key="17">
    <source>
        <dbReference type="SAM" id="MobiDB-lite"/>
    </source>
</evidence>
<dbReference type="GO" id="GO:0005874">
    <property type="term" value="C:microtubule"/>
    <property type="evidence" value="ECO:0007669"/>
    <property type="project" value="UniProtKB-KW"/>
</dbReference>
<feature type="compositionally biased region" description="Polar residues" evidence="17">
    <location>
        <begin position="136"/>
        <end position="145"/>
    </location>
</feature>
<dbReference type="GO" id="GO:0044732">
    <property type="term" value="C:mitotic spindle pole body"/>
    <property type="evidence" value="ECO:0007669"/>
    <property type="project" value="TreeGrafter"/>
</dbReference>
<sequence>MSRASSVRSTSLTEELDKLEQSITLTLQEIDQNFSRAHQVVTSSILPIVEKYSEHSSAVWEGSKFWKQFFEASANVSLSGIEEQENGEVPLSVRSQDYPNSYAGSSSENDDTTINATEELASIHQSEDSILDNPEITGSTPRAPQQYKTNENLSIVDNLATTNLSKIEPTFVKMGTFDEKSLPKTPNAKATVPYKSTVPAPSPFDFNGLPLLKPSADPILHRILDKNYRLQVTPHKSYDQKRPTISQPIRSSMESPMSSPLDIAPQLHLDLFSSPIKPAASKSNAPRTPGISVQTPAKGRAENLTFQQMRNEEISWESDSEEDAEGVYRELGMSPPKTIQFNLPTSRLLQTPAREASQRIVHDLLAMAGAESNDSSMEYSPNIVAKREIEDAF</sequence>
<dbReference type="PANTHER" id="PTHR28200">
    <property type="entry name" value="DASH COMPLEX SUBUNIT ASK1"/>
    <property type="match status" value="1"/>
</dbReference>
<dbReference type="EMBL" id="CAJHIT010000003">
    <property type="protein sequence ID" value="CAD6500413.1"/>
    <property type="molecule type" value="Genomic_DNA"/>
</dbReference>
<evidence type="ECO:0000256" key="13">
    <source>
        <dbReference type="ARBA" id="ARBA00023212"/>
    </source>
</evidence>
<proteinExistence type="inferred from homology"/>
<keyword evidence="8" id="KW-0132">Cell division</keyword>
<keyword evidence="10" id="KW-0498">Mitosis</keyword>
<dbReference type="GO" id="GO:0051301">
    <property type="term" value="P:cell division"/>
    <property type="evidence" value="ECO:0007669"/>
    <property type="project" value="UniProtKB-KW"/>
</dbReference>
<evidence type="ECO:0000256" key="12">
    <source>
        <dbReference type="ARBA" id="ARBA00022838"/>
    </source>
</evidence>
<comment type="subcellular location">
    <subcellularLocation>
        <location evidence="3">Chromosome</location>
        <location evidence="3">Centromere</location>
        <location evidence="3">Kinetochore</location>
    </subcellularLocation>
    <subcellularLocation>
        <location evidence="2">Cytoplasm</location>
        <location evidence="2">Cytoskeleton</location>
        <location evidence="2">Spindle</location>
    </subcellularLocation>
    <subcellularLocation>
        <location evidence="1">Nucleus</location>
    </subcellularLocation>
</comment>
<evidence type="ECO:0000256" key="3">
    <source>
        <dbReference type="ARBA" id="ARBA00004629"/>
    </source>
</evidence>
<feature type="compositionally biased region" description="Polar residues" evidence="17">
    <location>
        <begin position="243"/>
        <end position="258"/>
    </location>
</feature>
<feature type="region of interest" description="Disordered" evidence="17">
    <location>
        <begin position="234"/>
        <end position="259"/>
    </location>
</feature>
<keyword evidence="14" id="KW-0539">Nucleus</keyword>
<dbReference type="InterPro" id="IPR013964">
    <property type="entry name" value="DASH_Ask1"/>
</dbReference>
<dbReference type="GO" id="GO:0072686">
    <property type="term" value="C:mitotic spindle"/>
    <property type="evidence" value="ECO:0007669"/>
    <property type="project" value="InterPro"/>
</dbReference>
<evidence type="ECO:0000256" key="1">
    <source>
        <dbReference type="ARBA" id="ARBA00004123"/>
    </source>
</evidence>
<evidence type="ECO:0000256" key="10">
    <source>
        <dbReference type="ARBA" id="ARBA00022776"/>
    </source>
</evidence>
<evidence type="ECO:0000256" key="11">
    <source>
        <dbReference type="ARBA" id="ARBA00022829"/>
    </source>
</evidence>
<evidence type="ECO:0000256" key="7">
    <source>
        <dbReference type="ARBA" id="ARBA00022490"/>
    </source>
</evidence>
<dbReference type="Proteomes" id="UP000683417">
    <property type="component" value="Unassembled WGS sequence"/>
</dbReference>
<feature type="region of interest" description="Disordered" evidence="17">
    <location>
        <begin position="87"/>
        <end position="111"/>
    </location>
</feature>
<name>A0A9W4CXJ9_BLUGR</name>
<feature type="compositionally biased region" description="Polar residues" evidence="17">
    <location>
        <begin position="93"/>
        <end position="111"/>
    </location>
</feature>
<dbReference type="GO" id="GO:0008608">
    <property type="term" value="P:attachment of spindle microtubules to kinetochore"/>
    <property type="evidence" value="ECO:0007669"/>
    <property type="project" value="InterPro"/>
</dbReference>